<keyword evidence="6" id="KW-0812">Transmembrane</keyword>
<dbReference type="InterPro" id="IPR036179">
    <property type="entry name" value="Ig-like_dom_sf"/>
</dbReference>
<keyword evidence="6" id="KW-1133">Transmembrane helix</keyword>
<dbReference type="SMART" id="SM00409">
    <property type="entry name" value="IG"/>
    <property type="match status" value="2"/>
</dbReference>
<dbReference type="InterPro" id="IPR003598">
    <property type="entry name" value="Ig_sub2"/>
</dbReference>
<feature type="compositionally biased region" description="Low complexity" evidence="5">
    <location>
        <begin position="266"/>
        <end position="275"/>
    </location>
</feature>
<dbReference type="EMBL" id="CALNXI010002007">
    <property type="protein sequence ID" value="CAH3181419.1"/>
    <property type="molecule type" value="Genomic_DNA"/>
</dbReference>
<evidence type="ECO:0000256" key="6">
    <source>
        <dbReference type="SAM" id="Phobius"/>
    </source>
</evidence>
<keyword evidence="9" id="KW-1185">Reference proteome</keyword>
<dbReference type="Gene3D" id="2.60.40.10">
    <property type="entry name" value="Immunoglobulins"/>
    <property type="match status" value="2"/>
</dbReference>
<evidence type="ECO:0000256" key="3">
    <source>
        <dbReference type="ARBA" id="ARBA00023157"/>
    </source>
</evidence>
<dbReference type="PROSITE" id="PS50835">
    <property type="entry name" value="IG_LIKE"/>
    <property type="match status" value="2"/>
</dbReference>
<dbReference type="InterPro" id="IPR051170">
    <property type="entry name" value="Neural/epithelial_adhesion"/>
</dbReference>
<dbReference type="InterPro" id="IPR012983">
    <property type="entry name" value="PHR"/>
</dbReference>
<keyword evidence="4" id="KW-0393">Immunoglobulin domain</keyword>
<dbReference type="InterPro" id="IPR038648">
    <property type="entry name" value="PHR_sf"/>
</dbReference>
<evidence type="ECO:0000256" key="1">
    <source>
        <dbReference type="ARBA" id="ARBA00022729"/>
    </source>
</evidence>
<dbReference type="PROSITE" id="PS51257">
    <property type="entry name" value="PROKAR_LIPOPROTEIN"/>
    <property type="match status" value="1"/>
</dbReference>
<organism evidence="8 9">
    <name type="scientific">Porites evermanni</name>
    <dbReference type="NCBI Taxonomy" id="104178"/>
    <lineage>
        <taxon>Eukaryota</taxon>
        <taxon>Metazoa</taxon>
        <taxon>Cnidaria</taxon>
        <taxon>Anthozoa</taxon>
        <taxon>Hexacorallia</taxon>
        <taxon>Scleractinia</taxon>
        <taxon>Fungiina</taxon>
        <taxon>Poritidae</taxon>
        <taxon>Porites</taxon>
    </lineage>
</organism>
<sequence>MDVTEKPRSSKSCPLRDFLPSIRPSFLSLILFCACGYLWLRNETLNDRMIALENRLNKFLREDRVVTDVSPQEVVGSTPSKPTATKLPNYKTVRNVSTAMPATDKTRYRREIPDPDEIPETPDLFPDIPDFNFTNMQNATPPLEIPNPDFNFSMDSILEEMNKYFEKLQIMTLQYCNSTATSCPAGPPGPPGPVGPRGKRGKRGRPGDRGPRGFDGSDGALGMTGPMGPPGLEGLPGLVGSPGPMGPLGPEGPIGPVGSPGPMGPPGLAGSIGLLGPPGPMGPSGPPGAPGRPGKATSDKHVVVSPSKQTANMETSATFYCTIDGEHTSGIQWKFNGKNLTSGEKYSISDNGILIIKRLNYNDAGQYTCVGKDVFGRPESSGILTVQGRPVFLKKPPSDATALERDTLRIPCEVEGVPRPRISWSRVGKMLPVGKTKVKEGTLIISDLNVTTDGGLYECAAANSFGATKARIKVDVQRPQLPAEKCNCWRGSKGGFTAFSWGYDGPNGRDTDVFDFQSDRDFILHGLRMRGVFVTYNPTTDVSIRLQYANNDSLIAERNGTFIGLDNRQDVTFEVLFPKGVHIRSGVKYTASSKMDAKQINAFFYVNTDGRKMVTCSKATITFTPTPRSKTSSRYRGSNIRGGQIAAFIIGSSQC</sequence>
<dbReference type="Pfam" id="PF07679">
    <property type="entry name" value="I-set"/>
    <property type="match status" value="2"/>
</dbReference>
<dbReference type="InterPro" id="IPR007110">
    <property type="entry name" value="Ig-like_dom"/>
</dbReference>
<gene>
    <name evidence="8" type="ORF">PEVE_00013632</name>
</gene>
<evidence type="ECO:0000313" key="9">
    <source>
        <dbReference type="Proteomes" id="UP001159427"/>
    </source>
</evidence>
<dbReference type="InterPro" id="IPR013098">
    <property type="entry name" value="Ig_I-set"/>
</dbReference>
<evidence type="ECO:0000259" key="7">
    <source>
        <dbReference type="PROSITE" id="PS50835"/>
    </source>
</evidence>
<keyword evidence="3" id="KW-1015">Disulfide bond</keyword>
<dbReference type="InterPro" id="IPR013783">
    <property type="entry name" value="Ig-like_fold"/>
</dbReference>
<dbReference type="Gene3D" id="2.60.120.820">
    <property type="entry name" value="PHR domain"/>
    <property type="match status" value="1"/>
</dbReference>
<evidence type="ECO:0000256" key="4">
    <source>
        <dbReference type="ARBA" id="ARBA00023319"/>
    </source>
</evidence>
<dbReference type="InterPro" id="IPR003599">
    <property type="entry name" value="Ig_sub"/>
</dbReference>
<evidence type="ECO:0000313" key="8">
    <source>
        <dbReference type="EMBL" id="CAH3181419.1"/>
    </source>
</evidence>
<feature type="domain" description="Ig-like" evidence="7">
    <location>
        <begin position="390"/>
        <end position="475"/>
    </location>
</feature>
<keyword evidence="2" id="KW-0677">Repeat</keyword>
<reference evidence="8 9" key="1">
    <citation type="submission" date="2022-05" db="EMBL/GenBank/DDBJ databases">
        <authorList>
            <consortium name="Genoscope - CEA"/>
            <person name="William W."/>
        </authorList>
    </citation>
    <scope>NUCLEOTIDE SEQUENCE [LARGE SCALE GENOMIC DNA]</scope>
</reference>
<keyword evidence="1" id="KW-0732">Signal</keyword>
<feature type="compositionally biased region" description="Low complexity" evidence="5">
    <location>
        <begin position="220"/>
        <end position="242"/>
    </location>
</feature>
<accession>A0ABN8RRF5</accession>
<dbReference type="Pfam" id="PF08005">
    <property type="entry name" value="PHR"/>
    <property type="match status" value="1"/>
</dbReference>
<comment type="caution">
    <text evidence="8">The sequence shown here is derived from an EMBL/GenBank/DDBJ whole genome shotgun (WGS) entry which is preliminary data.</text>
</comment>
<feature type="compositionally biased region" description="Pro residues" evidence="5">
    <location>
        <begin position="277"/>
        <end position="290"/>
    </location>
</feature>
<evidence type="ECO:0000256" key="5">
    <source>
        <dbReference type="SAM" id="MobiDB-lite"/>
    </source>
</evidence>
<name>A0ABN8RRF5_9CNID</name>
<dbReference type="InterPro" id="IPR008160">
    <property type="entry name" value="Collagen"/>
</dbReference>
<keyword evidence="6" id="KW-0472">Membrane</keyword>
<dbReference type="Pfam" id="PF01391">
    <property type="entry name" value="Collagen"/>
    <property type="match status" value="2"/>
</dbReference>
<dbReference type="Proteomes" id="UP001159427">
    <property type="component" value="Unassembled WGS sequence"/>
</dbReference>
<evidence type="ECO:0000256" key="2">
    <source>
        <dbReference type="ARBA" id="ARBA00022737"/>
    </source>
</evidence>
<feature type="domain" description="Ig-like" evidence="7">
    <location>
        <begin position="293"/>
        <end position="385"/>
    </location>
</feature>
<protein>
    <recommendedName>
        <fullName evidence="7">Ig-like domain-containing protein</fullName>
    </recommendedName>
</protein>
<dbReference type="SUPFAM" id="SSF48726">
    <property type="entry name" value="Immunoglobulin"/>
    <property type="match status" value="2"/>
</dbReference>
<proteinExistence type="predicted"/>
<dbReference type="PANTHER" id="PTHR12231">
    <property type="entry name" value="CTX-RELATED TYPE I TRANSMEMBRANE PROTEIN"/>
    <property type="match status" value="1"/>
</dbReference>
<dbReference type="SMART" id="SM00408">
    <property type="entry name" value="IGc2"/>
    <property type="match status" value="2"/>
</dbReference>
<dbReference type="PANTHER" id="PTHR12231:SF253">
    <property type="entry name" value="DPR-INTERACTING PROTEIN ETA, ISOFORM B-RELATED"/>
    <property type="match status" value="1"/>
</dbReference>
<feature type="compositionally biased region" description="Pro residues" evidence="5">
    <location>
        <begin position="185"/>
        <end position="194"/>
    </location>
</feature>
<feature type="region of interest" description="Disordered" evidence="5">
    <location>
        <begin position="181"/>
        <end position="309"/>
    </location>
</feature>
<feature type="transmembrane region" description="Helical" evidence="6">
    <location>
        <begin position="21"/>
        <end position="40"/>
    </location>
</feature>